<name>A0A8T7M7I9_9CHLR</name>
<organism evidence="14 16">
    <name type="scientific">Candidatus Chlorohelix allophototropha</name>
    <dbReference type="NCBI Taxonomy" id="3003348"/>
    <lineage>
        <taxon>Bacteria</taxon>
        <taxon>Bacillati</taxon>
        <taxon>Chloroflexota</taxon>
        <taxon>Chloroflexia</taxon>
        <taxon>Candidatus Chloroheliales</taxon>
        <taxon>Candidatus Chloroheliaceae</taxon>
        <taxon>Candidatus Chlorohelix</taxon>
    </lineage>
</organism>
<keyword evidence="6 11" id="KW-0479">Metal-binding</keyword>
<sequence>MQVTVKVLRFDPEKDKKAHFQSYELEADPLDRILDVLNTIKWYQDGTLTFRRSCAHGVCGSDAVRINGRNRLACKVLVQDIGKKIQIEPMLGFTIIKDLVVDMEPFFAKYRSIKPYLINYDDAPAAERIQSSEERDVFDETTKCILCGACSGSCPPYWASGDFIGPAAIVNAHRFIFDTRDQGAEDRLAVLGEAEGLFRCRTVFNCTDACPRDIPVTKAIEEIKRYMLYRR</sequence>
<keyword evidence="7" id="KW-0560">Oxidoreductase</keyword>
<dbReference type="NCBIfam" id="TIGR00384">
    <property type="entry name" value="dhsB"/>
    <property type="match status" value="1"/>
</dbReference>
<proteinExistence type="inferred from homology"/>
<dbReference type="SUPFAM" id="SSF46548">
    <property type="entry name" value="alpha-helical ferredoxin"/>
    <property type="match status" value="1"/>
</dbReference>
<dbReference type="InterPro" id="IPR001041">
    <property type="entry name" value="2Fe-2S_ferredoxin-type"/>
</dbReference>
<dbReference type="CDD" id="cd00207">
    <property type="entry name" value="fer2"/>
    <property type="match status" value="1"/>
</dbReference>
<dbReference type="InterPro" id="IPR025192">
    <property type="entry name" value="Succ_DH/fum_Rdtase_N"/>
</dbReference>
<dbReference type="Proteomes" id="UP001431572">
    <property type="component" value="Chromosome 2"/>
</dbReference>
<dbReference type="AlphaFoldDB" id="A0A8T7M7I9"/>
<evidence type="ECO:0000256" key="10">
    <source>
        <dbReference type="ARBA" id="ARBA00023291"/>
    </source>
</evidence>
<comment type="cofactor">
    <cofactor evidence="11">
        <name>[4Fe-4S] cluster</name>
        <dbReference type="ChEBI" id="CHEBI:49883"/>
    </cofactor>
    <text evidence="11">Binds 1 [4Fe-4S] cluster.</text>
</comment>
<dbReference type="PROSITE" id="PS51379">
    <property type="entry name" value="4FE4S_FER_2"/>
    <property type="match status" value="1"/>
</dbReference>
<dbReference type="GO" id="GO:0051539">
    <property type="term" value="F:4 iron, 4 sulfur cluster binding"/>
    <property type="evidence" value="ECO:0007669"/>
    <property type="project" value="UniProtKB-KW"/>
</dbReference>
<dbReference type="InterPro" id="IPR050573">
    <property type="entry name" value="SDH/FRD_Iron-Sulfur"/>
</dbReference>
<feature type="domain" description="2Fe-2S ferredoxin-type" evidence="12">
    <location>
        <begin position="1"/>
        <end position="91"/>
    </location>
</feature>
<gene>
    <name evidence="14" type="ORF">HXX08_19770</name>
    <name evidence="15" type="ORF">OZ401_003636</name>
</gene>
<keyword evidence="8 11" id="KW-0408">Iron</keyword>
<dbReference type="RefSeq" id="WP_341469945.1">
    <property type="nucleotide sequence ID" value="NZ_CP128400.1"/>
</dbReference>
<evidence type="ECO:0000256" key="1">
    <source>
        <dbReference type="ARBA" id="ARBA00005163"/>
    </source>
</evidence>
<dbReference type="PROSITE" id="PS00198">
    <property type="entry name" value="4FE4S_FER_1"/>
    <property type="match status" value="1"/>
</dbReference>
<evidence type="ECO:0000256" key="5">
    <source>
        <dbReference type="ARBA" id="ARBA00022714"/>
    </source>
</evidence>
<evidence type="ECO:0000256" key="8">
    <source>
        <dbReference type="ARBA" id="ARBA00023004"/>
    </source>
</evidence>
<dbReference type="GO" id="GO:0051538">
    <property type="term" value="F:3 iron, 4 sulfur cluster binding"/>
    <property type="evidence" value="ECO:0007669"/>
    <property type="project" value="UniProtKB-KW"/>
</dbReference>
<comment type="pathway">
    <text evidence="1">Carbohydrate metabolism; tricarboxylic acid cycle.</text>
</comment>
<keyword evidence="4" id="KW-0816">Tricarboxylic acid cycle</keyword>
<evidence type="ECO:0000313" key="17">
    <source>
        <dbReference type="Proteomes" id="UP001431572"/>
    </source>
</evidence>
<comment type="catalytic activity">
    <reaction evidence="11">
        <text>a menaquinone + succinate = a menaquinol + fumarate</text>
        <dbReference type="Rhea" id="RHEA:27834"/>
        <dbReference type="Rhea" id="RHEA-COMP:9537"/>
        <dbReference type="Rhea" id="RHEA-COMP:9539"/>
        <dbReference type="ChEBI" id="CHEBI:16374"/>
        <dbReference type="ChEBI" id="CHEBI:18151"/>
        <dbReference type="ChEBI" id="CHEBI:29806"/>
        <dbReference type="ChEBI" id="CHEBI:30031"/>
        <dbReference type="EC" id="1.3.5.1"/>
    </reaction>
</comment>
<evidence type="ECO:0000256" key="4">
    <source>
        <dbReference type="ARBA" id="ARBA00022532"/>
    </source>
</evidence>
<protein>
    <recommendedName>
        <fullName evidence="11">Fumarate reductase iron-sulfur subunit</fullName>
        <ecNumber evidence="11">1.3.5.1</ecNumber>
    </recommendedName>
</protein>
<dbReference type="PANTHER" id="PTHR11921">
    <property type="entry name" value="SUCCINATE DEHYDROGENASE IRON-SULFUR PROTEIN"/>
    <property type="match status" value="1"/>
</dbReference>
<dbReference type="Gene3D" id="1.10.1060.10">
    <property type="entry name" value="Alpha-helical ferredoxin"/>
    <property type="match status" value="1"/>
</dbReference>
<dbReference type="GO" id="GO:0051537">
    <property type="term" value="F:2 iron, 2 sulfur cluster binding"/>
    <property type="evidence" value="ECO:0007669"/>
    <property type="project" value="UniProtKB-KW"/>
</dbReference>
<dbReference type="GO" id="GO:0006099">
    <property type="term" value="P:tricarboxylic acid cycle"/>
    <property type="evidence" value="ECO:0007669"/>
    <property type="project" value="UniProtKB-KW"/>
</dbReference>
<dbReference type="Proteomes" id="UP000521676">
    <property type="component" value="Unassembled WGS sequence"/>
</dbReference>
<keyword evidence="5 11" id="KW-0001">2Fe-2S</keyword>
<evidence type="ECO:0000313" key="15">
    <source>
        <dbReference type="EMBL" id="WJW68041.1"/>
    </source>
</evidence>
<evidence type="ECO:0000256" key="3">
    <source>
        <dbReference type="ARBA" id="ARBA00022485"/>
    </source>
</evidence>
<dbReference type="GO" id="GO:0046872">
    <property type="term" value="F:metal ion binding"/>
    <property type="evidence" value="ECO:0007669"/>
    <property type="project" value="UniProtKB-KW"/>
</dbReference>
<evidence type="ECO:0000256" key="9">
    <source>
        <dbReference type="ARBA" id="ARBA00023014"/>
    </source>
</evidence>
<reference evidence="15" key="2">
    <citation type="journal article" date="2024" name="Nature">
        <title>Anoxygenic phototroph of the Chloroflexota uses a type I reaction centre.</title>
        <authorList>
            <person name="Tsuji J.M."/>
            <person name="Shaw N.A."/>
            <person name="Nagashima S."/>
            <person name="Venkiteswaran J.J."/>
            <person name="Schiff S.L."/>
            <person name="Watanabe T."/>
            <person name="Fukui M."/>
            <person name="Hanada S."/>
            <person name="Tank M."/>
            <person name="Neufeld J.D."/>
        </authorList>
    </citation>
    <scope>NUCLEOTIDE SEQUENCE</scope>
    <source>
        <strain evidence="15">L227-S17</strain>
    </source>
</reference>
<evidence type="ECO:0000259" key="12">
    <source>
        <dbReference type="PROSITE" id="PS51085"/>
    </source>
</evidence>
<comment type="cofactor">
    <cofactor evidence="11">
        <name>[2Fe-2S] cluster</name>
        <dbReference type="ChEBI" id="CHEBI:190135"/>
    </cofactor>
    <text evidence="11">Binds 1 [2Fe-2S] cluster.</text>
</comment>
<evidence type="ECO:0000259" key="13">
    <source>
        <dbReference type="PROSITE" id="PS51379"/>
    </source>
</evidence>
<dbReference type="GO" id="GO:0008177">
    <property type="term" value="F:succinate dehydrogenase (quinone) activity"/>
    <property type="evidence" value="ECO:0007669"/>
    <property type="project" value="UniProtKB-EC"/>
</dbReference>
<evidence type="ECO:0000256" key="7">
    <source>
        <dbReference type="ARBA" id="ARBA00023002"/>
    </source>
</evidence>
<dbReference type="InterPro" id="IPR004489">
    <property type="entry name" value="Succ_DH/fum_Rdtase_Fe-S"/>
</dbReference>
<dbReference type="Pfam" id="PF13183">
    <property type="entry name" value="Fer4_8"/>
    <property type="match status" value="1"/>
</dbReference>
<keyword evidence="9 11" id="KW-0411">Iron-sulfur</keyword>
<keyword evidence="10 11" id="KW-0003">3Fe-4S</keyword>
<dbReference type="InterPro" id="IPR009051">
    <property type="entry name" value="Helical_ferredxn"/>
</dbReference>
<dbReference type="NCBIfam" id="NF004616">
    <property type="entry name" value="PRK05950.1"/>
    <property type="match status" value="1"/>
</dbReference>
<dbReference type="InterPro" id="IPR036010">
    <property type="entry name" value="2Fe-2S_ferredoxin-like_sf"/>
</dbReference>
<feature type="domain" description="4Fe-4S ferredoxin-type" evidence="13">
    <location>
        <begin position="134"/>
        <end position="155"/>
    </location>
</feature>
<dbReference type="GO" id="GO:0009055">
    <property type="term" value="F:electron transfer activity"/>
    <property type="evidence" value="ECO:0007669"/>
    <property type="project" value="InterPro"/>
</dbReference>
<dbReference type="EC" id="1.3.5.1" evidence="11"/>
<dbReference type="Gene3D" id="3.10.20.30">
    <property type="match status" value="1"/>
</dbReference>
<dbReference type="InterPro" id="IPR012675">
    <property type="entry name" value="Beta-grasp_dom_sf"/>
</dbReference>
<evidence type="ECO:0000256" key="6">
    <source>
        <dbReference type="ARBA" id="ARBA00022723"/>
    </source>
</evidence>
<dbReference type="Pfam" id="PF13085">
    <property type="entry name" value="Fer2_3"/>
    <property type="match status" value="1"/>
</dbReference>
<keyword evidence="17" id="KW-1185">Reference proteome</keyword>
<comment type="similarity">
    <text evidence="2 11">Belongs to the succinate dehydrogenase/fumarate reductase iron-sulfur protein family.</text>
</comment>
<evidence type="ECO:0000313" key="16">
    <source>
        <dbReference type="Proteomes" id="UP000521676"/>
    </source>
</evidence>
<dbReference type="PANTHER" id="PTHR11921:SF29">
    <property type="entry name" value="SUCCINATE DEHYDROGENASE [UBIQUINONE] IRON-SULFUR SUBUNIT, MITOCHONDRIAL"/>
    <property type="match status" value="1"/>
</dbReference>
<keyword evidence="3 11" id="KW-0004">4Fe-4S</keyword>
<comment type="cofactor">
    <cofactor evidence="11">
        <name>[3Fe-4S] cluster</name>
        <dbReference type="ChEBI" id="CHEBI:21137"/>
    </cofactor>
    <text evidence="11">Binds 1 [3Fe-4S] cluster.</text>
</comment>
<evidence type="ECO:0000313" key="14">
    <source>
        <dbReference type="EMBL" id="NWJ48100.1"/>
    </source>
</evidence>
<evidence type="ECO:0000256" key="2">
    <source>
        <dbReference type="ARBA" id="ARBA00009433"/>
    </source>
</evidence>
<dbReference type="InterPro" id="IPR017896">
    <property type="entry name" value="4Fe4S_Fe-S-bd"/>
</dbReference>
<dbReference type="PROSITE" id="PS51085">
    <property type="entry name" value="2FE2S_FER_2"/>
    <property type="match status" value="1"/>
</dbReference>
<dbReference type="InterPro" id="IPR017900">
    <property type="entry name" value="4Fe4S_Fe_S_CS"/>
</dbReference>
<dbReference type="FunFam" id="1.10.1060.10:FF:000003">
    <property type="entry name" value="Succinate dehydrogenase iron-sulfur subunit"/>
    <property type="match status" value="1"/>
</dbReference>
<dbReference type="EMBL" id="JACATZ010000003">
    <property type="protein sequence ID" value="NWJ48100.1"/>
    <property type="molecule type" value="Genomic_DNA"/>
</dbReference>
<dbReference type="EMBL" id="CP128400">
    <property type="protein sequence ID" value="WJW68041.1"/>
    <property type="molecule type" value="Genomic_DNA"/>
</dbReference>
<evidence type="ECO:0000256" key="11">
    <source>
        <dbReference type="RuleBase" id="RU361237"/>
    </source>
</evidence>
<dbReference type="SUPFAM" id="SSF54292">
    <property type="entry name" value="2Fe-2S ferredoxin-like"/>
    <property type="match status" value="1"/>
</dbReference>
<reference evidence="14 16" key="1">
    <citation type="submission" date="2020-06" db="EMBL/GenBank/DDBJ databases">
        <title>Anoxygenic phototrophic Chloroflexota member uses a Type I reaction center.</title>
        <authorList>
            <person name="Tsuji J.M."/>
            <person name="Shaw N.A."/>
            <person name="Nagashima S."/>
            <person name="Venkiteswaran J."/>
            <person name="Schiff S.L."/>
            <person name="Hanada S."/>
            <person name="Tank M."/>
            <person name="Neufeld J.D."/>
        </authorList>
    </citation>
    <scope>NUCLEOTIDE SEQUENCE [LARGE SCALE GENOMIC DNA]</scope>
    <source>
        <strain evidence="14">L227-S17</strain>
    </source>
</reference>
<accession>A0A8T7M7I9</accession>
<dbReference type="GO" id="GO:0022904">
    <property type="term" value="P:respiratory electron transport chain"/>
    <property type="evidence" value="ECO:0007669"/>
    <property type="project" value="TreeGrafter"/>
</dbReference>